<gene>
    <name evidence="3" type="ORF">RO1_18850</name>
</gene>
<dbReference type="Pfam" id="PF13416">
    <property type="entry name" value="SBP_bac_8"/>
    <property type="match status" value="1"/>
</dbReference>
<organism evidence="3 4">
    <name type="scientific">Roseburia intestinalis XB6B4</name>
    <dbReference type="NCBI Taxonomy" id="718255"/>
    <lineage>
        <taxon>Bacteria</taxon>
        <taxon>Bacillati</taxon>
        <taxon>Bacillota</taxon>
        <taxon>Clostridia</taxon>
        <taxon>Lachnospirales</taxon>
        <taxon>Lachnospiraceae</taxon>
        <taxon>Roseburia</taxon>
    </lineage>
</organism>
<dbReference type="EMBL" id="FP929050">
    <property type="protein sequence ID" value="CBL12437.1"/>
    <property type="molecule type" value="Genomic_DNA"/>
</dbReference>
<dbReference type="PANTHER" id="PTHR30006:SF2">
    <property type="entry name" value="ABC TRANSPORTER SUBSTRATE-BINDING PROTEIN"/>
    <property type="match status" value="1"/>
</dbReference>
<protein>
    <submittedName>
        <fullName evidence="3">ABC-type Fe3+ transport system, periplasmic component</fullName>
    </submittedName>
</protein>
<dbReference type="GO" id="GO:0015888">
    <property type="term" value="P:thiamine transport"/>
    <property type="evidence" value="ECO:0007669"/>
    <property type="project" value="TreeGrafter"/>
</dbReference>
<keyword evidence="1" id="KW-0732">Signal</keyword>
<dbReference type="Proteomes" id="UP000008953">
    <property type="component" value="Chromosome"/>
</dbReference>
<dbReference type="KEGG" id="rix:RO1_18850"/>
<dbReference type="GO" id="GO:0030975">
    <property type="term" value="F:thiamine binding"/>
    <property type="evidence" value="ECO:0007669"/>
    <property type="project" value="TreeGrafter"/>
</dbReference>
<dbReference type="PATRIC" id="fig|718255.3.peg.3065"/>
<feature type="region of interest" description="Disordered" evidence="2">
    <location>
        <begin position="43"/>
        <end position="77"/>
    </location>
</feature>
<accession>D4KYJ7</accession>
<reference evidence="3 4" key="1">
    <citation type="submission" date="2010-03" db="EMBL/GenBank/DDBJ databases">
        <title>The genome sequence of Roseburia intestinalis XB6B4.</title>
        <authorList>
            <consortium name="metaHIT consortium -- http://www.metahit.eu/"/>
            <person name="Pajon A."/>
            <person name="Turner K."/>
            <person name="Parkhill J."/>
            <person name="Bernalier A."/>
        </authorList>
    </citation>
    <scope>NUCLEOTIDE SEQUENCE [LARGE SCALE GENOMIC DNA]</scope>
    <source>
        <strain evidence="3 4">XB6B4</strain>
    </source>
</reference>
<dbReference type="GO" id="GO:0030288">
    <property type="term" value="C:outer membrane-bounded periplasmic space"/>
    <property type="evidence" value="ECO:0007669"/>
    <property type="project" value="TreeGrafter"/>
</dbReference>
<evidence type="ECO:0000256" key="1">
    <source>
        <dbReference type="ARBA" id="ARBA00022729"/>
    </source>
</evidence>
<feature type="compositionally biased region" description="Basic and acidic residues" evidence="2">
    <location>
        <begin position="59"/>
        <end position="73"/>
    </location>
</feature>
<feature type="compositionally biased region" description="Polar residues" evidence="2">
    <location>
        <begin position="43"/>
        <end position="52"/>
    </location>
</feature>
<dbReference type="PANTHER" id="PTHR30006">
    <property type="entry name" value="THIAMINE-BINDING PERIPLASMIC PROTEIN-RELATED"/>
    <property type="match status" value="1"/>
</dbReference>
<dbReference type="GO" id="GO:0030976">
    <property type="term" value="F:thiamine pyrophosphate binding"/>
    <property type="evidence" value="ECO:0007669"/>
    <property type="project" value="TreeGrafter"/>
</dbReference>
<evidence type="ECO:0000256" key="2">
    <source>
        <dbReference type="SAM" id="MobiDB-lite"/>
    </source>
</evidence>
<dbReference type="Gene3D" id="3.40.190.10">
    <property type="entry name" value="Periplasmic binding protein-like II"/>
    <property type="match status" value="2"/>
</dbReference>
<dbReference type="InterPro" id="IPR006059">
    <property type="entry name" value="SBP"/>
</dbReference>
<name>D4KYJ7_9FIRM</name>
<dbReference type="AlphaFoldDB" id="D4KYJ7"/>
<evidence type="ECO:0000313" key="4">
    <source>
        <dbReference type="Proteomes" id="UP000008953"/>
    </source>
</evidence>
<dbReference type="HOGENOM" id="CLU_026974_0_2_9"/>
<evidence type="ECO:0000313" key="3">
    <source>
        <dbReference type="EMBL" id="CBL12437.1"/>
    </source>
</evidence>
<proteinExistence type="predicted"/>
<reference evidence="3 4" key="2">
    <citation type="submission" date="2010-03" db="EMBL/GenBank/DDBJ databases">
        <authorList>
            <person name="Pajon A."/>
        </authorList>
    </citation>
    <scope>NUCLEOTIDE SEQUENCE [LARGE SCALE GENOMIC DNA]</scope>
    <source>
        <strain evidence="3 4">XB6B4</strain>
    </source>
</reference>
<sequence length="389" mass="42770">MKYDNITKTKEREEFTMKKRFLSVLLVSAMGVAALAGCGGGNTSADNGSTAADQMGAAVEDKTDAADTQKEDTSSSNEKLVVYTNSGTEGRDAYLIEKAKEAGFDIEVVALGASEVTERMIAEKNNPLCDVTFGLNNIEYEKLKANGLLQKWEPDWVDGVDADLIDPDGYYYPVTTTPLVLMGNADYDNMPSDWTDLTKDEYKGLYQLHNLGGGTAKTVFASIISRYQDPDGDLGISDEGWEIAAKFLGNAHNIADGEDAVGSVIDGTYPMDEHWASGVLTEQKDRDYKFQIMTPDIGEPYVVESLAISAGTKKYDTCVAFLNWLGSSDVQLDWSNNYGTIPCQKEALDQVSDDIKELMETLKPQDLDWSFIAENVDAWVEKAELEYVQ</sequence>
<dbReference type="SUPFAM" id="SSF53850">
    <property type="entry name" value="Periplasmic binding protein-like II"/>
    <property type="match status" value="1"/>
</dbReference>